<organism evidence="1 2">
    <name type="scientific">Leadbettera azotonutricia (strain ATCC BAA-888 / DSM 13862 / ZAS-9)</name>
    <name type="common">Treponema azotonutricium</name>
    <dbReference type="NCBI Taxonomy" id="545695"/>
    <lineage>
        <taxon>Bacteria</taxon>
        <taxon>Pseudomonadati</taxon>
        <taxon>Spirochaetota</taxon>
        <taxon>Spirochaetia</taxon>
        <taxon>Spirochaetales</taxon>
        <taxon>Breznakiellaceae</taxon>
        <taxon>Leadbettera</taxon>
    </lineage>
</organism>
<dbReference type="Proteomes" id="UP000009222">
    <property type="component" value="Chromosome"/>
</dbReference>
<evidence type="ECO:0000313" key="1">
    <source>
        <dbReference type="EMBL" id="AEF82771.1"/>
    </source>
</evidence>
<proteinExistence type="predicted"/>
<accession>F5YFC4</accession>
<dbReference type="STRING" id="545695.TREAZ_1380"/>
<dbReference type="InParanoid" id="F5YFC4"/>
<dbReference type="KEGG" id="taz:TREAZ_1380"/>
<reference evidence="2" key="1">
    <citation type="submission" date="2009-12" db="EMBL/GenBank/DDBJ databases">
        <title>Complete sequence of Treponema azotonutricium strain ZAS-9.</title>
        <authorList>
            <person name="Tetu S.G."/>
            <person name="Matson E."/>
            <person name="Ren Q."/>
            <person name="Seshadri R."/>
            <person name="Elbourne L."/>
            <person name="Hassan K.A."/>
            <person name="Durkin A."/>
            <person name="Radune D."/>
            <person name="Mohamoud Y."/>
            <person name="Shay R."/>
            <person name="Jin S."/>
            <person name="Zhang X."/>
            <person name="Lucey K."/>
            <person name="Ballor N.R."/>
            <person name="Ottesen E."/>
            <person name="Rosenthal R."/>
            <person name="Allen A."/>
            <person name="Leadbetter J.R."/>
            <person name="Paulsen I.T."/>
        </authorList>
    </citation>
    <scope>NUCLEOTIDE SEQUENCE [LARGE SCALE GENOMIC DNA]</scope>
    <source>
        <strain evidence="2">ATCC BAA-888 / DSM 13862 / ZAS-9</strain>
    </source>
</reference>
<sequence length="47" mass="5439">MFLSIRLSKPWASPLKSSKNYRYAHVCSFELKKAEMGAVSILPNFYE</sequence>
<keyword evidence="2" id="KW-1185">Reference proteome</keyword>
<evidence type="ECO:0000313" key="2">
    <source>
        <dbReference type="Proteomes" id="UP000009222"/>
    </source>
</evidence>
<protein>
    <submittedName>
        <fullName evidence="1">Uncharacterized protein</fullName>
    </submittedName>
</protein>
<gene>
    <name evidence="1" type="ordered locus">TREAZ_1380</name>
</gene>
<dbReference type="HOGENOM" id="CLU_3174409_0_0_12"/>
<name>F5YFC4_LEAAZ</name>
<dbReference type="AlphaFoldDB" id="F5YFC4"/>
<dbReference type="EMBL" id="CP001841">
    <property type="protein sequence ID" value="AEF82771.1"/>
    <property type="molecule type" value="Genomic_DNA"/>
</dbReference>
<reference evidence="1 2" key="2">
    <citation type="journal article" date="2011" name="ISME J.">
        <title>RNA-seq reveals cooperative metabolic interactions between two termite-gut spirochete species in co-culture.</title>
        <authorList>
            <person name="Rosenthal A.Z."/>
            <person name="Matson E.G."/>
            <person name="Eldar A."/>
            <person name="Leadbetter J.R."/>
        </authorList>
    </citation>
    <scope>NUCLEOTIDE SEQUENCE [LARGE SCALE GENOMIC DNA]</scope>
    <source>
        <strain evidence="2">ATCC BAA-888 / DSM 13862 / ZAS-9</strain>
    </source>
</reference>